<comment type="catalytic activity">
    <reaction evidence="5 7">
        <text>dimethylallyl phosphate + FMNH2 = prenylated FMNH2 + phosphate</text>
        <dbReference type="Rhea" id="RHEA:37743"/>
        <dbReference type="ChEBI" id="CHEBI:43474"/>
        <dbReference type="ChEBI" id="CHEBI:57618"/>
        <dbReference type="ChEBI" id="CHEBI:87467"/>
        <dbReference type="ChEBI" id="CHEBI:88052"/>
        <dbReference type="EC" id="2.5.1.129"/>
    </reaction>
</comment>
<keyword evidence="1 7" id="KW-0637">Prenyltransferase</keyword>
<keyword evidence="3 7" id="KW-0288">FMN</keyword>
<evidence type="ECO:0000256" key="5">
    <source>
        <dbReference type="ARBA" id="ARBA00050612"/>
    </source>
</evidence>
<dbReference type="InterPro" id="IPR036551">
    <property type="entry name" value="Flavin_trans-like"/>
</dbReference>
<feature type="domain" description="Flavoprotein" evidence="8">
    <location>
        <begin position="4"/>
        <end position="191"/>
    </location>
</feature>
<dbReference type="GO" id="GO:0106141">
    <property type="term" value="F:flavin prenyltransferase activity"/>
    <property type="evidence" value="ECO:0007669"/>
    <property type="project" value="UniProtKB-EC"/>
</dbReference>
<dbReference type="NCBIfam" id="NF004685">
    <property type="entry name" value="PRK06029.1"/>
    <property type="match status" value="1"/>
</dbReference>
<dbReference type="AlphaFoldDB" id="A0A5S9QWU8"/>
<dbReference type="Pfam" id="PF02441">
    <property type="entry name" value="Flavoprotein"/>
    <property type="match status" value="1"/>
</dbReference>
<evidence type="ECO:0000313" key="9">
    <source>
        <dbReference type="EMBL" id="CAA0124298.1"/>
    </source>
</evidence>
<dbReference type="Proteomes" id="UP000441399">
    <property type="component" value="Unassembled WGS sequence"/>
</dbReference>
<dbReference type="NCBIfam" id="TIGR00421">
    <property type="entry name" value="ubiX_pad"/>
    <property type="match status" value="1"/>
</dbReference>
<keyword evidence="2 7" id="KW-0285">Flavoprotein</keyword>
<feature type="binding site" evidence="7">
    <location>
        <begin position="12"/>
        <end position="14"/>
    </location>
    <ligand>
        <name>FMN</name>
        <dbReference type="ChEBI" id="CHEBI:58210"/>
    </ligand>
</feature>
<dbReference type="InterPro" id="IPR003382">
    <property type="entry name" value="Flavoprotein"/>
</dbReference>
<evidence type="ECO:0000259" key="8">
    <source>
        <dbReference type="Pfam" id="PF02441"/>
    </source>
</evidence>
<feature type="binding site" evidence="7">
    <location>
        <begin position="106"/>
        <end position="109"/>
    </location>
    <ligand>
        <name>FMN</name>
        <dbReference type="ChEBI" id="CHEBI:58210"/>
    </ligand>
</feature>
<evidence type="ECO:0000256" key="1">
    <source>
        <dbReference type="ARBA" id="ARBA00022602"/>
    </source>
</evidence>
<keyword evidence="10" id="KW-1185">Reference proteome</keyword>
<evidence type="ECO:0000256" key="3">
    <source>
        <dbReference type="ARBA" id="ARBA00022643"/>
    </source>
</evidence>
<dbReference type="OrthoDB" id="9781577at2"/>
<dbReference type="InterPro" id="IPR004507">
    <property type="entry name" value="UbiX-like"/>
</dbReference>
<dbReference type="Gene3D" id="3.40.50.1950">
    <property type="entry name" value="Flavin prenyltransferase-like"/>
    <property type="match status" value="1"/>
</dbReference>
<protein>
    <recommendedName>
        <fullName evidence="7">Flavin prenyltransferase UbiX</fullName>
        <ecNumber evidence="7">2.5.1.129</ecNumber>
    </recommendedName>
</protein>
<dbReference type="PANTHER" id="PTHR43374">
    <property type="entry name" value="FLAVIN PRENYLTRANSFERASE"/>
    <property type="match status" value="1"/>
</dbReference>
<evidence type="ECO:0000256" key="2">
    <source>
        <dbReference type="ARBA" id="ARBA00022630"/>
    </source>
</evidence>
<evidence type="ECO:0000256" key="7">
    <source>
        <dbReference type="HAMAP-Rule" id="MF_01984"/>
    </source>
</evidence>
<evidence type="ECO:0000256" key="6">
    <source>
        <dbReference type="ARBA" id="ARBA00060793"/>
    </source>
</evidence>
<dbReference type="EC" id="2.5.1.129" evidence="7"/>
<gene>
    <name evidence="7 9" type="primary">ubiX</name>
    <name evidence="9" type="ORF">OPDIPICF_03053</name>
</gene>
<dbReference type="SUPFAM" id="SSF52507">
    <property type="entry name" value="Homo-oligomeric flavin-containing Cys decarboxylases, HFCD"/>
    <property type="match status" value="1"/>
</dbReference>
<reference evidence="9 10" key="1">
    <citation type="submission" date="2019-11" db="EMBL/GenBank/DDBJ databases">
        <authorList>
            <person name="Holert J."/>
        </authorList>
    </citation>
    <scope>NUCLEOTIDE SEQUENCE [LARGE SCALE GENOMIC DNA]</scope>
    <source>
        <strain evidence="9">SB11_3</strain>
    </source>
</reference>
<dbReference type="EMBL" id="CACSIO010000060">
    <property type="protein sequence ID" value="CAA0124298.1"/>
    <property type="molecule type" value="Genomic_DNA"/>
</dbReference>
<dbReference type="PANTHER" id="PTHR43374:SF1">
    <property type="entry name" value="FLAVIN PRENYLTRANSFERASE PAD1, MITOCHONDRIAL"/>
    <property type="match status" value="1"/>
</dbReference>
<dbReference type="GO" id="GO:0016831">
    <property type="term" value="F:carboxy-lyase activity"/>
    <property type="evidence" value="ECO:0007669"/>
    <property type="project" value="TreeGrafter"/>
</dbReference>
<dbReference type="HAMAP" id="MF_01984">
    <property type="entry name" value="ubiX_pad"/>
    <property type="match status" value="1"/>
</dbReference>
<comment type="function">
    <text evidence="7">Flavin prenyltransferase that catalyzes the synthesis of the prenylated FMN cofactor (prenyl-FMN) for 4-hydroxy-3-polyprenylbenzoic acid decarboxylase UbiD. The prenyltransferase is metal-independent and links a dimethylallyl moiety from dimethylallyl monophosphate (DMAP) to the flavin N5 and C6 atoms of FMN.</text>
</comment>
<feature type="binding site" evidence="7">
    <location>
        <position position="187"/>
    </location>
    <ligand>
        <name>dimethylallyl phosphate</name>
        <dbReference type="ChEBI" id="CHEBI:88052"/>
    </ligand>
</feature>
<name>A0A5S9QWU8_9GAMM</name>
<organism evidence="9 10">
    <name type="scientific">BD1-7 clade bacterium</name>
    <dbReference type="NCBI Taxonomy" id="2029982"/>
    <lineage>
        <taxon>Bacteria</taxon>
        <taxon>Pseudomonadati</taxon>
        <taxon>Pseudomonadota</taxon>
        <taxon>Gammaproteobacteria</taxon>
        <taxon>Cellvibrionales</taxon>
        <taxon>Spongiibacteraceae</taxon>
        <taxon>BD1-7 clade</taxon>
    </lineage>
</organism>
<comment type="caution">
    <text evidence="7">Lacks conserved residue(s) required for the propagation of feature annotation.</text>
</comment>
<accession>A0A5S9QWU8</accession>
<comment type="similarity">
    <text evidence="6 7">Belongs to the UbiX/PAD1 family.</text>
</comment>
<evidence type="ECO:0000256" key="4">
    <source>
        <dbReference type="ARBA" id="ARBA00022679"/>
    </source>
</evidence>
<sequence>MQAKELIVAISGASGFSYALRLVECLLGAGVRVHLLVSDAAREVSRLEMDWPLPEGHEPLKQALVERLALSESHARNLCLYDKRDWTSPVASGSAPIDGMIICPCSTGTLAAVANGMSTNLIERAATVCLKEHRRMVIVPRETPVSAIQLEHMHKLAQLGVRVLPASPGFYHKPESVDDLIDFIVARILQQVDLPQDLIKPWGSQHS</sequence>
<evidence type="ECO:0000313" key="10">
    <source>
        <dbReference type="Proteomes" id="UP000441399"/>
    </source>
</evidence>
<feature type="binding site" evidence="7">
    <location>
        <position position="171"/>
    </location>
    <ligand>
        <name>dimethylallyl phosphate</name>
        <dbReference type="ChEBI" id="CHEBI:88052"/>
    </ligand>
</feature>
<proteinExistence type="inferred from homology"/>
<feature type="binding site" evidence="7">
    <location>
        <position position="38"/>
    </location>
    <ligand>
        <name>FMN</name>
        <dbReference type="ChEBI" id="CHEBI:58210"/>
    </ligand>
</feature>
<dbReference type="FunFam" id="3.40.50.1950:FF:000001">
    <property type="entry name" value="Flavin prenyltransferase UbiX"/>
    <property type="match status" value="1"/>
</dbReference>
<feature type="binding site" evidence="7">
    <location>
        <position position="141"/>
    </location>
    <ligand>
        <name>FMN</name>
        <dbReference type="ChEBI" id="CHEBI:58210"/>
    </ligand>
</feature>
<keyword evidence="4 7" id="KW-0808">Transferase</keyword>